<feature type="compositionally biased region" description="Basic and acidic residues" evidence="1">
    <location>
        <begin position="12"/>
        <end position="24"/>
    </location>
</feature>
<dbReference type="InterPro" id="IPR057972">
    <property type="entry name" value="Terminase_7"/>
</dbReference>
<dbReference type="Proteomes" id="UP000011740">
    <property type="component" value="Unassembled WGS sequence"/>
</dbReference>
<reference evidence="2 3" key="1">
    <citation type="journal article" date="2013" name="Genome Announc.">
        <title>Whole-Genome Shotgun Assembly and Analysis of the Genome of Streptomyces mobaraensis DSM 40847, a Strain for Industrial Production of Microbial Transglutaminase.</title>
        <authorList>
            <person name="Yang H."/>
            <person name="He T."/>
            <person name="Wu W."/>
            <person name="Zhu W."/>
            <person name="Lu B."/>
            <person name="Sun W."/>
        </authorList>
    </citation>
    <scope>NUCLEOTIDE SEQUENCE [LARGE SCALE GENOMIC DNA]</scope>
    <source>
        <strain evidence="2 3">DSM 40847</strain>
    </source>
</reference>
<protein>
    <submittedName>
        <fullName evidence="2">Gp2</fullName>
    </submittedName>
</protein>
<evidence type="ECO:0000313" key="3">
    <source>
        <dbReference type="Proteomes" id="UP000011740"/>
    </source>
</evidence>
<evidence type="ECO:0000313" key="2">
    <source>
        <dbReference type="EMBL" id="EMF02444.1"/>
    </source>
</evidence>
<dbReference type="Pfam" id="PF25673">
    <property type="entry name" value="Terminase_7"/>
    <property type="match status" value="2"/>
</dbReference>
<name>M3AB95_STRM1</name>
<feature type="region of interest" description="Disordered" evidence="1">
    <location>
        <begin position="1"/>
        <end position="24"/>
    </location>
</feature>
<dbReference type="eggNOG" id="ENOG50335XS">
    <property type="taxonomic scope" value="Bacteria"/>
</dbReference>
<dbReference type="EMBL" id="AORZ01000002">
    <property type="protein sequence ID" value="EMF02444.1"/>
    <property type="molecule type" value="Genomic_DNA"/>
</dbReference>
<gene>
    <name evidence="2" type="ORF">H340_01319</name>
</gene>
<evidence type="ECO:0000256" key="1">
    <source>
        <dbReference type="SAM" id="MobiDB-lite"/>
    </source>
</evidence>
<proteinExistence type="predicted"/>
<dbReference type="RefSeq" id="WP_004938124.1">
    <property type="nucleotide sequence ID" value="NZ_AORZ01000002.1"/>
</dbReference>
<comment type="caution">
    <text evidence="2">The sequence shown here is derived from an EMBL/GenBank/DDBJ whole genome shotgun (WGS) entry which is preliminary data.</text>
</comment>
<dbReference type="PATRIC" id="fig|1223523.3.peg.266"/>
<dbReference type="STRING" id="1223523.H340_01319"/>
<accession>M3AB95</accession>
<sequence>MARSGYSGPAPKRPEERRRRNKDDVEVQVAPKHYRNVAAARDGLDETWHPIAQRLWRAFGESPQAFYFEPSDWAQLRYVIEAAHASLTRYEDRISVDSLTSVIQALEDFLTTEATRRRVRVSVDPGPVDWPAPLDHWCEITAEWFLSLRESGQSAFYQRTDVAFAVYVAEAMNRHLNAGVHMSGRMLSVVIKACSLLLTTEASRRIAQMELTKVESRDIDADITALMEKYANAI</sequence>
<dbReference type="AlphaFoldDB" id="M3AB95"/>
<organism evidence="2 3">
    <name type="scientific">Streptomyces mobaraensis (strain ATCC 29032 / DSM 40847 / JCM 4168 / NBRC 13819 / NCIMB 11159 / IPCR 16-22)</name>
    <dbReference type="NCBI Taxonomy" id="1223523"/>
    <lineage>
        <taxon>Bacteria</taxon>
        <taxon>Bacillati</taxon>
        <taxon>Actinomycetota</taxon>
        <taxon>Actinomycetes</taxon>
        <taxon>Kitasatosporales</taxon>
        <taxon>Streptomycetaceae</taxon>
        <taxon>Streptomyces</taxon>
    </lineage>
</organism>